<evidence type="ECO:0000313" key="4">
    <source>
        <dbReference type="EMBL" id="GCD21480.1"/>
    </source>
</evidence>
<organism evidence="4 5">
    <name type="scientific">Cellulomonas algicola</name>
    <dbReference type="NCBI Taxonomy" id="2071633"/>
    <lineage>
        <taxon>Bacteria</taxon>
        <taxon>Bacillati</taxon>
        <taxon>Actinomycetota</taxon>
        <taxon>Actinomycetes</taxon>
        <taxon>Micrococcales</taxon>
        <taxon>Cellulomonadaceae</taxon>
        <taxon>Cellulomonas</taxon>
    </lineage>
</organism>
<dbReference type="EMBL" id="BHYL01000293">
    <property type="protein sequence ID" value="GCD21480.1"/>
    <property type="molecule type" value="Genomic_DNA"/>
</dbReference>
<dbReference type="Pfam" id="PF03816">
    <property type="entry name" value="LytR_cpsA_psr"/>
    <property type="match status" value="1"/>
</dbReference>
<comment type="caution">
    <text evidence="4">The sequence shown here is derived from an EMBL/GenBank/DDBJ whole genome shotgun (WGS) entry which is preliminary data.</text>
</comment>
<dbReference type="Gene3D" id="3.40.630.190">
    <property type="entry name" value="LCP protein"/>
    <property type="match status" value="1"/>
</dbReference>
<evidence type="ECO:0000313" key="5">
    <source>
        <dbReference type="Proteomes" id="UP000288246"/>
    </source>
</evidence>
<accession>A0A401V3H8</accession>
<proteinExistence type="inferred from homology"/>
<feature type="domain" description="Cell envelope-related transcriptional attenuator" evidence="3">
    <location>
        <begin position="86"/>
        <end position="251"/>
    </location>
</feature>
<feature type="region of interest" description="Disordered" evidence="2">
    <location>
        <begin position="36"/>
        <end position="57"/>
    </location>
</feature>
<comment type="similarity">
    <text evidence="1">Belongs to the LytR/CpsA/Psr (LCP) family.</text>
</comment>
<dbReference type="InterPro" id="IPR050922">
    <property type="entry name" value="LytR/CpsA/Psr_CW_biosynth"/>
</dbReference>
<evidence type="ECO:0000256" key="2">
    <source>
        <dbReference type="SAM" id="MobiDB-lite"/>
    </source>
</evidence>
<keyword evidence="5" id="KW-1185">Reference proteome</keyword>
<dbReference type="OrthoDB" id="9782542at2"/>
<protein>
    <recommendedName>
        <fullName evidence="3">Cell envelope-related transcriptional attenuator domain-containing protein</fullName>
    </recommendedName>
</protein>
<gene>
    <name evidence="4" type="ORF">CTKZ_30420</name>
</gene>
<dbReference type="NCBIfam" id="TIGR00350">
    <property type="entry name" value="lytR_cpsA_psr"/>
    <property type="match status" value="1"/>
</dbReference>
<feature type="region of interest" description="Disordered" evidence="2">
    <location>
        <begin position="336"/>
        <end position="404"/>
    </location>
</feature>
<evidence type="ECO:0000259" key="3">
    <source>
        <dbReference type="Pfam" id="PF03816"/>
    </source>
</evidence>
<name>A0A401V3H8_9CELL</name>
<reference evidence="4 5" key="1">
    <citation type="submission" date="2018-11" db="EMBL/GenBank/DDBJ databases">
        <title>Draft genome sequence of Cellulomonas takizawaensis strain TKZ-21.</title>
        <authorList>
            <person name="Yamamura H."/>
            <person name="Hayashi T."/>
            <person name="Hamada M."/>
            <person name="Serisawa Y."/>
            <person name="Matsuyama K."/>
            <person name="Nakagawa Y."/>
            <person name="Otoguro M."/>
            <person name="Yanagida F."/>
            <person name="Hayakawa M."/>
        </authorList>
    </citation>
    <scope>NUCLEOTIDE SEQUENCE [LARGE SCALE GENOMIC DNA]</scope>
    <source>
        <strain evidence="4 5">TKZ-21</strain>
    </source>
</reference>
<dbReference type="PANTHER" id="PTHR33392:SF6">
    <property type="entry name" value="POLYISOPRENYL-TEICHOIC ACID--PEPTIDOGLYCAN TEICHOIC ACID TRANSFERASE TAGU"/>
    <property type="match status" value="1"/>
</dbReference>
<sequence length="404" mass="41352">MRVTAVTAVAVVAFAGTAAASLYVRLRGNVETVDTSGLVDVPLPTDTEPPDPDDPNAGRAVNLLVIGSDDRSGENGAIGGYVEGQRSDTTLLVHVSADRQRVDVVSIPRDSRVDIPACNLTGGGAIEPRRGNFNDAFALGWDHGHDLESAAACTIMTVYENTGILAEHTVIVDFSGFQGMVDAIGGVSICVPADIDADYVDLTLAAGQHHLDGPTALNFARARKGKGLGDGSDTNRIGNQQRLVAAMVDEVFAKNVLTDVPELVGFLGAATQSLTVDPALKDAMIGLAFSLRSVRAENITFLTVPFVASTEKKNKVDWTAAADTLWANVLADRPLTEAAAPPPGTDGSGGAGGEDGTGGAGGSPAGGAPTGGATSAPPDTPVPSQTRKAGREPFTVNDTTAVCA</sequence>
<dbReference type="PANTHER" id="PTHR33392">
    <property type="entry name" value="POLYISOPRENYL-TEICHOIC ACID--PEPTIDOGLYCAN TEICHOIC ACID TRANSFERASE TAGU"/>
    <property type="match status" value="1"/>
</dbReference>
<evidence type="ECO:0000256" key="1">
    <source>
        <dbReference type="ARBA" id="ARBA00006068"/>
    </source>
</evidence>
<dbReference type="Proteomes" id="UP000288246">
    <property type="component" value="Unassembled WGS sequence"/>
</dbReference>
<feature type="compositionally biased region" description="Gly residues" evidence="2">
    <location>
        <begin position="346"/>
        <end position="370"/>
    </location>
</feature>
<dbReference type="AlphaFoldDB" id="A0A401V3H8"/>
<dbReference type="InterPro" id="IPR004474">
    <property type="entry name" value="LytR_CpsA_psr"/>
</dbReference>